<feature type="compositionally biased region" description="Basic and acidic residues" evidence="1">
    <location>
        <begin position="1"/>
        <end position="17"/>
    </location>
</feature>
<protein>
    <submittedName>
        <fullName evidence="2">Unnamed protein product</fullName>
    </submittedName>
</protein>
<feature type="compositionally biased region" description="Pro residues" evidence="1">
    <location>
        <begin position="34"/>
        <end position="44"/>
    </location>
</feature>
<proteinExistence type="predicted"/>
<comment type="caution">
    <text evidence="2">The sequence shown here is derived from an EMBL/GenBank/DDBJ whole genome shotgun (WGS) entry which is preliminary data.</text>
</comment>
<evidence type="ECO:0000256" key="1">
    <source>
        <dbReference type="SAM" id="MobiDB-lite"/>
    </source>
</evidence>
<reference evidence="2" key="1">
    <citation type="submission" date="2023-04" db="EMBL/GenBank/DDBJ databases">
        <title>Phytophthora fragariaefolia NBRC 109709.</title>
        <authorList>
            <person name="Ichikawa N."/>
            <person name="Sato H."/>
            <person name="Tonouchi N."/>
        </authorList>
    </citation>
    <scope>NUCLEOTIDE SEQUENCE</scope>
    <source>
        <strain evidence="2">NBRC 109709</strain>
    </source>
</reference>
<dbReference type="EMBL" id="BSXT01018967">
    <property type="protein sequence ID" value="GMG16938.1"/>
    <property type="molecule type" value="Genomic_DNA"/>
</dbReference>
<feature type="compositionally biased region" description="Basic and acidic residues" evidence="1">
    <location>
        <begin position="64"/>
        <end position="80"/>
    </location>
</feature>
<dbReference type="Proteomes" id="UP001165121">
    <property type="component" value="Unassembled WGS sequence"/>
</dbReference>
<evidence type="ECO:0000313" key="2">
    <source>
        <dbReference type="EMBL" id="GMG16938.1"/>
    </source>
</evidence>
<evidence type="ECO:0000313" key="3">
    <source>
        <dbReference type="Proteomes" id="UP001165121"/>
    </source>
</evidence>
<gene>
    <name evidence="2" type="ORF">Pfra01_002995200</name>
</gene>
<sequence length="97" mass="10617">MSQDYAKKGDPKSEQKPPRAGSTKPASTRRSPPAALPPPAPGRAPRPSRRPPRLKDCPTATEAQKADARERFREAKERRSNTIRSKATRYEPPAGSG</sequence>
<name>A0A9W6YQ12_9STRA</name>
<accession>A0A9W6YQ12</accession>
<keyword evidence="3" id="KW-1185">Reference proteome</keyword>
<dbReference type="AlphaFoldDB" id="A0A9W6YQ12"/>
<feature type="region of interest" description="Disordered" evidence="1">
    <location>
        <begin position="1"/>
        <end position="97"/>
    </location>
</feature>
<organism evidence="2 3">
    <name type="scientific">Phytophthora fragariaefolia</name>
    <dbReference type="NCBI Taxonomy" id="1490495"/>
    <lineage>
        <taxon>Eukaryota</taxon>
        <taxon>Sar</taxon>
        <taxon>Stramenopiles</taxon>
        <taxon>Oomycota</taxon>
        <taxon>Peronosporomycetes</taxon>
        <taxon>Peronosporales</taxon>
        <taxon>Peronosporaceae</taxon>
        <taxon>Phytophthora</taxon>
    </lineage>
</organism>